<accession>A0A895XP83</accession>
<evidence type="ECO:0000256" key="1">
    <source>
        <dbReference type="SAM" id="MobiDB-lite"/>
    </source>
</evidence>
<evidence type="ECO:0000313" key="3">
    <source>
        <dbReference type="Proteomes" id="UP000662939"/>
    </source>
</evidence>
<protein>
    <submittedName>
        <fullName evidence="2">Uncharacterized protein</fullName>
    </submittedName>
</protein>
<dbReference type="AlphaFoldDB" id="A0A895XP83"/>
<sequence length="234" mass="24516">MSLIDALASSIGANVDAVRGCVCEVAGTKAALEEVATQLEALSAAGKAAQAQVLVDECDQVMAALTSIATGLEAERARAEALKTTPGGGPSAAAAPEYEVRTGLERKPTPLDAAPPHLKAPVAKIGDPVKPVESAPPESAASRLRRMGRKSVEGADDFREYLQEVTTPALEYESKFDPWGTSVRTETHHVTTVQAPVTSQSIDVPDIIGTATMMTALLIDGASRFTKRGNEKHE</sequence>
<evidence type="ECO:0000313" key="2">
    <source>
        <dbReference type="EMBL" id="QSB05353.1"/>
    </source>
</evidence>
<keyword evidence="3" id="KW-1185">Reference proteome</keyword>
<dbReference type="RefSeq" id="WP_213171360.1">
    <property type="nucleotide sequence ID" value="NZ_CP070496.1"/>
</dbReference>
<dbReference type="Proteomes" id="UP000662939">
    <property type="component" value="Chromosome"/>
</dbReference>
<organism evidence="2 3">
    <name type="scientific">Natronoglycomyces albus</name>
    <dbReference type="NCBI Taxonomy" id="2811108"/>
    <lineage>
        <taxon>Bacteria</taxon>
        <taxon>Bacillati</taxon>
        <taxon>Actinomycetota</taxon>
        <taxon>Actinomycetes</taxon>
        <taxon>Glycomycetales</taxon>
        <taxon>Glycomycetaceae</taxon>
        <taxon>Natronoglycomyces</taxon>
    </lineage>
</organism>
<proteinExistence type="predicted"/>
<feature type="region of interest" description="Disordered" evidence="1">
    <location>
        <begin position="107"/>
        <end position="148"/>
    </location>
</feature>
<dbReference type="KEGG" id="nav:JQS30_16660"/>
<dbReference type="EMBL" id="CP070496">
    <property type="protein sequence ID" value="QSB05353.1"/>
    <property type="molecule type" value="Genomic_DNA"/>
</dbReference>
<gene>
    <name evidence="2" type="ORF">JQS30_16660</name>
</gene>
<reference evidence="2" key="1">
    <citation type="submission" date="2021-02" db="EMBL/GenBank/DDBJ databases">
        <title>Natronoglycomyces albus gen. nov., sp. nov, a haloalkaliphilic actinobacterium from a soda solonchak soil.</title>
        <authorList>
            <person name="Sorokin D.Y."/>
            <person name="Khijniak T.V."/>
            <person name="Zakharycheva A.P."/>
            <person name="Boueva O.V."/>
            <person name="Ariskina E.V."/>
            <person name="Hahnke R.L."/>
            <person name="Bunk B."/>
            <person name="Sproer C."/>
            <person name="Schumann P."/>
            <person name="Evtushenko L.I."/>
            <person name="Kublanov I.V."/>
        </authorList>
    </citation>
    <scope>NUCLEOTIDE SEQUENCE</scope>
    <source>
        <strain evidence="2">DSM 106290</strain>
    </source>
</reference>
<name>A0A895XP83_9ACTN</name>